<dbReference type="GO" id="GO:0003676">
    <property type="term" value="F:nucleic acid binding"/>
    <property type="evidence" value="ECO:0007669"/>
    <property type="project" value="InterPro"/>
</dbReference>
<dbReference type="GO" id="GO:0000380">
    <property type="term" value="P:alternative mRNA splicing, via spliceosome"/>
    <property type="evidence" value="ECO:0007669"/>
    <property type="project" value="TreeGrafter"/>
</dbReference>
<evidence type="ECO:0000313" key="2">
    <source>
        <dbReference type="EMBL" id="CAG7833056.1"/>
    </source>
</evidence>
<comment type="caution">
    <text evidence="2">The sequence shown here is derived from an EMBL/GenBank/DDBJ whole genome shotgun (WGS) entry which is preliminary data.</text>
</comment>
<dbReference type="GO" id="GO:0045292">
    <property type="term" value="P:mRNA cis splicing, via spliceosome"/>
    <property type="evidence" value="ECO:0007669"/>
    <property type="project" value="InterPro"/>
</dbReference>
<sequence>MGSGNFAVGVGSGASAAARIMAKYSYKEGQGLGKMQQGMATALQLLRWKKLATELVVFTRKTSPKMIYSRMIWMTLARRR</sequence>
<name>A0A8J2Q4B7_9HEXA</name>
<dbReference type="PROSITE" id="PS50174">
    <property type="entry name" value="G_PATCH"/>
    <property type="match status" value="1"/>
</dbReference>
<dbReference type="Pfam" id="PF01585">
    <property type="entry name" value="G-patch"/>
    <property type="match status" value="1"/>
</dbReference>
<reference evidence="2" key="1">
    <citation type="submission" date="2021-06" db="EMBL/GenBank/DDBJ databases">
        <authorList>
            <person name="Hodson N. C."/>
            <person name="Mongue J. A."/>
            <person name="Jaron S. K."/>
        </authorList>
    </citation>
    <scope>NUCLEOTIDE SEQUENCE</scope>
</reference>
<feature type="domain" description="G-patch" evidence="1">
    <location>
        <begin position="13"/>
        <end position="44"/>
    </location>
</feature>
<dbReference type="InterPro" id="IPR040052">
    <property type="entry name" value="RBM17"/>
</dbReference>
<accession>A0A8J2Q4B7</accession>
<dbReference type="EMBL" id="CAJVCH010568300">
    <property type="protein sequence ID" value="CAG7833056.1"/>
    <property type="molecule type" value="Genomic_DNA"/>
</dbReference>
<dbReference type="AlphaFoldDB" id="A0A8J2Q4B7"/>
<organism evidence="2 3">
    <name type="scientific">Allacma fusca</name>
    <dbReference type="NCBI Taxonomy" id="39272"/>
    <lineage>
        <taxon>Eukaryota</taxon>
        <taxon>Metazoa</taxon>
        <taxon>Ecdysozoa</taxon>
        <taxon>Arthropoda</taxon>
        <taxon>Hexapoda</taxon>
        <taxon>Collembola</taxon>
        <taxon>Symphypleona</taxon>
        <taxon>Sminthuridae</taxon>
        <taxon>Allacma</taxon>
    </lineage>
</organism>
<evidence type="ECO:0000259" key="1">
    <source>
        <dbReference type="PROSITE" id="PS50174"/>
    </source>
</evidence>
<dbReference type="InterPro" id="IPR000467">
    <property type="entry name" value="G_patch_dom"/>
</dbReference>
<dbReference type="PANTHER" id="PTHR13288">
    <property type="entry name" value="SPLICING FACTOR 45 SPF45"/>
    <property type="match status" value="1"/>
</dbReference>
<dbReference type="Proteomes" id="UP000708208">
    <property type="component" value="Unassembled WGS sequence"/>
</dbReference>
<keyword evidence="3" id="KW-1185">Reference proteome</keyword>
<proteinExistence type="predicted"/>
<feature type="non-terminal residue" evidence="2">
    <location>
        <position position="1"/>
    </location>
</feature>
<dbReference type="PANTHER" id="PTHR13288:SF8">
    <property type="entry name" value="SPLICING FACTOR 45"/>
    <property type="match status" value="1"/>
</dbReference>
<protein>
    <recommendedName>
        <fullName evidence="1">G-patch domain-containing protein</fullName>
    </recommendedName>
</protein>
<dbReference type="GO" id="GO:0071011">
    <property type="term" value="C:precatalytic spliceosome"/>
    <property type="evidence" value="ECO:0007669"/>
    <property type="project" value="TreeGrafter"/>
</dbReference>
<gene>
    <name evidence="2" type="ORF">AFUS01_LOCUS42705</name>
</gene>
<evidence type="ECO:0000313" key="3">
    <source>
        <dbReference type="Proteomes" id="UP000708208"/>
    </source>
</evidence>